<feature type="signal peptide" evidence="5">
    <location>
        <begin position="1"/>
        <end position="35"/>
    </location>
</feature>
<dbReference type="GO" id="GO:0020037">
    <property type="term" value="F:heme binding"/>
    <property type="evidence" value="ECO:0007669"/>
    <property type="project" value="InterPro"/>
</dbReference>
<organism evidence="8 9">
    <name type="scientific">Tautonia plasticadhaerens</name>
    <dbReference type="NCBI Taxonomy" id="2527974"/>
    <lineage>
        <taxon>Bacteria</taxon>
        <taxon>Pseudomonadati</taxon>
        <taxon>Planctomycetota</taxon>
        <taxon>Planctomycetia</taxon>
        <taxon>Isosphaerales</taxon>
        <taxon>Isosphaeraceae</taxon>
        <taxon>Tautonia</taxon>
    </lineage>
</organism>
<evidence type="ECO:0000256" key="3">
    <source>
        <dbReference type="ARBA" id="ARBA00023004"/>
    </source>
</evidence>
<dbReference type="InterPro" id="IPR036909">
    <property type="entry name" value="Cyt_c-like_dom_sf"/>
</dbReference>
<evidence type="ECO:0000313" key="8">
    <source>
        <dbReference type="EMBL" id="QDV38904.1"/>
    </source>
</evidence>
<dbReference type="Pfam" id="PF07691">
    <property type="entry name" value="PA14"/>
    <property type="match status" value="1"/>
</dbReference>
<keyword evidence="1 4" id="KW-0349">Heme</keyword>
<dbReference type="InterPro" id="IPR009056">
    <property type="entry name" value="Cyt_c-like_dom"/>
</dbReference>
<dbReference type="InterPro" id="IPR011658">
    <property type="entry name" value="PA14_dom"/>
</dbReference>
<dbReference type="AlphaFoldDB" id="A0A518HDH1"/>
<dbReference type="Gene3D" id="3.90.182.10">
    <property type="entry name" value="Toxin - Anthrax Protective Antigen,domain 1"/>
    <property type="match status" value="1"/>
</dbReference>
<dbReference type="SMART" id="SM00758">
    <property type="entry name" value="PA14"/>
    <property type="match status" value="1"/>
</dbReference>
<sequence precursor="true">MMMMSPPQDPARSRPLAAGPMAALAVALLGSPSLASPAEDELVARGAEIYRNQCAECHGDDGEGTELDYPYPLEGDKTVEGLAGYVDEEMPPGFAEECVGEDAEAVARYVYDAFYSEIARARNAPARIELARLTVPQYRNAVSDLVGSFRPRAHWGDERGLKGEYYNGRRTRRDNRVIERVDPRIDFDFGPGTPDPEDEGFDKPNEFSIQWEGSLLPPESGTYEIIVRTEHAIRVWLNDDEKELIDGYVQSGDMTEHHAEIDLLAGRPYRLRVEFSKANQGVKKEDEEQPEIPASISLEWAPPRRAAEVIPARHLSPEWAPRVFVPVTPFPPDDRSVGYDRGNTVSAAWESATTEGAIEVAAYVAEHLDELAGIERDDPDRDAKLRDFASTLVERAFRRPLSDEQRDLYVARQFDGAPDAGTAIKRVVLLTLKSPRFLYRELSEEPDAYDVASRISFALWDSIPDGPLLEAAAEGRLSTPEQVEEQARRMVGDQRARAKLLDFFHRWLKVEDVPDLAKDPEHFAEFDERVISDLRTSLDLFLEDVAWEDESADFRRLLLDRELYLNGRLAEFYGADLPADSPEFDEVAEGMGDRAGVLSHPYLLANLSYTAETSPIHRGVFLARGVLGQRLRPPPVAVSPLAPDLHQDLTTRERVALQTSPESCMSCHGMINPLGFALERFDAVGRFRPEEKGKPVDASGLYKTRTGETATFEGVRELAEFLASSEEVHDAFVEQVFQHLVKQPVRAYGPDTLADLRGDFAADGYNIRELLVEIVSRTALVPRQRPGLASASE</sequence>
<dbReference type="SUPFAM" id="SSF56988">
    <property type="entry name" value="Anthrax protective antigen"/>
    <property type="match status" value="1"/>
</dbReference>
<gene>
    <name evidence="8" type="ORF">ElP_68640</name>
</gene>
<evidence type="ECO:0000259" key="6">
    <source>
        <dbReference type="PROSITE" id="PS51007"/>
    </source>
</evidence>
<dbReference type="KEGG" id="tpla:ElP_68640"/>
<feature type="chain" id="PRO_5022016396" evidence="5">
    <location>
        <begin position="36"/>
        <end position="793"/>
    </location>
</feature>
<keyword evidence="3 4" id="KW-0408">Iron</keyword>
<dbReference type="RefSeq" id="WP_197446573.1">
    <property type="nucleotide sequence ID" value="NZ_CP036426.1"/>
</dbReference>
<accession>A0A518HDH1</accession>
<dbReference type="InterPro" id="IPR011478">
    <property type="entry name" value="DUF1585"/>
</dbReference>
<evidence type="ECO:0000256" key="5">
    <source>
        <dbReference type="SAM" id="SignalP"/>
    </source>
</evidence>
<proteinExistence type="predicted"/>
<reference evidence="8 9" key="1">
    <citation type="submission" date="2019-02" db="EMBL/GenBank/DDBJ databases">
        <title>Deep-cultivation of Planctomycetes and their phenomic and genomic characterization uncovers novel biology.</title>
        <authorList>
            <person name="Wiegand S."/>
            <person name="Jogler M."/>
            <person name="Boedeker C."/>
            <person name="Pinto D."/>
            <person name="Vollmers J."/>
            <person name="Rivas-Marin E."/>
            <person name="Kohn T."/>
            <person name="Peeters S.H."/>
            <person name="Heuer A."/>
            <person name="Rast P."/>
            <person name="Oberbeckmann S."/>
            <person name="Bunk B."/>
            <person name="Jeske O."/>
            <person name="Meyerdierks A."/>
            <person name="Storesund J.E."/>
            <person name="Kallscheuer N."/>
            <person name="Luecker S."/>
            <person name="Lage O.M."/>
            <person name="Pohl T."/>
            <person name="Merkel B.J."/>
            <person name="Hornburger P."/>
            <person name="Mueller R.-W."/>
            <person name="Bruemmer F."/>
            <person name="Labrenz M."/>
            <person name="Spormann A.M."/>
            <person name="Op den Camp H."/>
            <person name="Overmann J."/>
            <person name="Amann R."/>
            <person name="Jetten M.S.M."/>
            <person name="Mascher T."/>
            <person name="Medema M.H."/>
            <person name="Devos D.P."/>
            <person name="Kaster A.-K."/>
            <person name="Ovreas L."/>
            <person name="Rohde M."/>
            <person name="Galperin M.Y."/>
            <person name="Jogler C."/>
        </authorList>
    </citation>
    <scope>NUCLEOTIDE SEQUENCE [LARGE SCALE GENOMIC DNA]</scope>
    <source>
        <strain evidence="8 9">ElP</strain>
    </source>
</reference>
<keyword evidence="5" id="KW-0732">Signal</keyword>
<dbReference type="Pfam" id="PF07637">
    <property type="entry name" value="PSD5"/>
    <property type="match status" value="1"/>
</dbReference>
<name>A0A518HDH1_9BACT</name>
<dbReference type="Pfam" id="PF07624">
    <property type="entry name" value="PSD2"/>
    <property type="match status" value="1"/>
</dbReference>
<keyword evidence="9" id="KW-1185">Reference proteome</keyword>
<dbReference type="InterPro" id="IPR013042">
    <property type="entry name" value="DUF1592"/>
</dbReference>
<dbReference type="InterPro" id="IPR013039">
    <property type="entry name" value="DUF1588"/>
</dbReference>
<evidence type="ECO:0000256" key="4">
    <source>
        <dbReference type="PROSITE-ProRule" id="PRU00433"/>
    </source>
</evidence>
<dbReference type="Pfam" id="PF07627">
    <property type="entry name" value="PSCyt3"/>
    <property type="match status" value="1"/>
</dbReference>
<evidence type="ECO:0000313" key="9">
    <source>
        <dbReference type="Proteomes" id="UP000317835"/>
    </source>
</evidence>
<evidence type="ECO:0000256" key="2">
    <source>
        <dbReference type="ARBA" id="ARBA00022723"/>
    </source>
</evidence>
<protein>
    <submittedName>
        <fullName evidence="8">PA14 domain protein</fullName>
    </submittedName>
</protein>
<dbReference type="InterPro" id="IPR013043">
    <property type="entry name" value="DUF1595"/>
</dbReference>
<keyword evidence="2 4" id="KW-0479">Metal-binding</keyword>
<dbReference type="Gene3D" id="1.10.760.10">
    <property type="entry name" value="Cytochrome c-like domain"/>
    <property type="match status" value="1"/>
</dbReference>
<dbReference type="GO" id="GO:0009055">
    <property type="term" value="F:electron transfer activity"/>
    <property type="evidence" value="ECO:0007669"/>
    <property type="project" value="InterPro"/>
</dbReference>
<dbReference type="GO" id="GO:0046872">
    <property type="term" value="F:metal ion binding"/>
    <property type="evidence" value="ECO:0007669"/>
    <property type="project" value="UniProtKB-KW"/>
</dbReference>
<dbReference type="EMBL" id="CP036426">
    <property type="protein sequence ID" value="QDV38904.1"/>
    <property type="molecule type" value="Genomic_DNA"/>
</dbReference>
<dbReference type="InterPro" id="IPR037524">
    <property type="entry name" value="PA14/GLEYA"/>
</dbReference>
<dbReference type="PROSITE" id="PS51007">
    <property type="entry name" value="CYTC"/>
    <property type="match status" value="1"/>
</dbReference>
<evidence type="ECO:0000256" key="1">
    <source>
        <dbReference type="ARBA" id="ARBA00022617"/>
    </source>
</evidence>
<dbReference type="Pfam" id="PF07631">
    <property type="entry name" value="PSD4"/>
    <property type="match status" value="1"/>
</dbReference>
<feature type="domain" description="PA14" evidence="7">
    <location>
        <begin position="156"/>
        <end position="314"/>
    </location>
</feature>
<feature type="domain" description="Cytochrome c" evidence="6">
    <location>
        <begin position="41"/>
        <end position="114"/>
    </location>
</feature>
<dbReference type="PROSITE" id="PS51820">
    <property type="entry name" value="PA14"/>
    <property type="match status" value="1"/>
</dbReference>
<dbReference type="SUPFAM" id="SSF46626">
    <property type="entry name" value="Cytochrome c"/>
    <property type="match status" value="1"/>
</dbReference>
<evidence type="ECO:0000259" key="7">
    <source>
        <dbReference type="PROSITE" id="PS51820"/>
    </source>
</evidence>
<dbReference type="Proteomes" id="UP000317835">
    <property type="component" value="Chromosome"/>
</dbReference>
<dbReference type="Pfam" id="PF13442">
    <property type="entry name" value="Cytochrome_CBB3"/>
    <property type="match status" value="1"/>
</dbReference>